<dbReference type="RefSeq" id="WP_252955285.1">
    <property type="nucleotide sequence ID" value="NZ_JAFIRR010000147.1"/>
</dbReference>
<dbReference type="CDD" id="cd02042">
    <property type="entry name" value="ParAB_family"/>
    <property type="match status" value="1"/>
</dbReference>
<name>A0ABT1D9Q0_9PROT</name>
<sequence>MALICVCSPKGGVGKTMLAANIAHGLQRAGRRVLAVDLDPQNALRLHFGLPLAEEAGFAAGMERQVDWRAELRRTACGVSLLPYGALDATARLSLTRAIEADPERLAAPLREAAADPGLTVVVDTAPGVSRALFAVLPLADIILVPLLADGGSVATLPEIESGRFFGRGTMGTIFASKMRFVLNQVDQGRRLSASVTAALMRHLGPRLLGLVAHDEAVAEALACEALLADHAPRSRAACDLAEIVAALDAALPAANGAQGMLAGVGR</sequence>
<dbReference type="PANTHER" id="PTHR13696">
    <property type="entry name" value="P-LOOP CONTAINING NUCLEOSIDE TRIPHOSPHATE HYDROLASE"/>
    <property type="match status" value="1"/>
</dbReference>
<comment type="caution">
    <text evidence="1">The sequence shown here is derived from an EMBL/GenBank/DDBJ whole genome shotgun (WGS) entry which is preliminary data.</text>
</comment>
<dbReference type="InterPro" id="IPR027417">
    <property type="entry name" value="P-loop_NTPase"/>
</dbReference>
<dbReference type="InterPro" id="IPR050678">
    <property type="entry name" value="DNA_Partitioning_ATPase"/>
</dbReference>
<dbReference type="SUPFAM" id="SSF52540">
    <property type="entry name" value="P-loop containing nucleoside triphosphate hydrolases"/>
    <property type="match status" value="1"/>
</dbReference>
<dbReference type="InterPro" id="IPR017746">
    <property type="entry name" value="Cellulose_synthase_operon_BcsQ"/>
</dbReference>
<organism evidence="1 2">
    <name type="scientific">Siccirubricoccus soli</name>
    <dbReference type="NCBI Taxonomy" id="2899147"/>
    <lineage>
        <taxon>Bacteria</taxon>
        <taxon>Pseudomonadati</taxon>
        <taxon>Pseudomonadota</taxon>
        <taxon>Alphaproteobacteria</taxon>
        <taxon>Acetobacterales</taxon>
        <taxon>Roseomonadaceae</taxon>
        <taxon>Siccirubricoccus</taxon>
    </lineage>
</organism>
<dbReference type="PANTHER" id="PTHR13696:SF52">
    <property type="entry name" value="PARA FAMILY PROTEIN CT_582"/>
    <property type="match status" value="1"/>
</dbReference>
<protein>
    <submittedName>
        <fullName evidence="1">Cellulose synthase operon protein YhjQ</fullName>
    </submittedName>
</protein>
<accession>A0ABT1D9Q0</accession>
<dbReference type="Proteomes" id="UP001523392">
    <property type="component" value="Unassembled WGS sequence"/>
</dbReference>
<keyword evidence="2" id="KW-1185">Reference proteome</keyword>
<dbReference type="EMBL" id="JAFIRR010000147">
    <property type="protein sequence ID" value="MCO6418656.1"/>
    <property type="molecule type" value="Genomic_DNA"/>
</dbReference>
<gene>
    <name evidence="1" type="primary">yhjQ</name>
    <name evidence="1" type="ORF">JYK14_21215</name>
</gene>
<evidence type="ECO:0000313" key="1">
    <source>
        <dbReference type="EMBL" id="MCO6418656.1"/>
    </source>
</evidence>
<proteinExistence type="predicted"/>
<reference evidence="1 2" key="1">
    <citation type="submission" date="2021-12" db="EMBL/GenBank/DDBJ databases">
        <title>Siccirubricoccus leaddurans sp. nov., a high concentration Zn2+ tolerance bacterium.</title>
        <authorList>
            <person name="Cao Y."/>
        </authorList>
    </citation>
    <scope>NUCLEOTIDE SEQUENCE [LARGE SCALE GENOMIC DNA]</scope>
    <source>
        <strain evidence="1 2">KC 17139</strain>
    </source>
</reference>
<evidence type="ECO:0000313" key="2">
    <source>
        <dbReference type="Proteomes" id="UP001523392"/>
    </source>
</evidence>
<dbReference type="NCBIfam" id="TIGR03371">
    <property type="entry name" value="cellulose_yhjQ"/>
    <property type="match status" value="1"/>
</dbReference>
<dbReference type="Gene3D" id="3.40.50.300">
    <property type="entry name" value="P-loop containing nucleotide triphosphate hydrolases"/>
    <property type="match status" value="1"/>
</dbReference>
<dbReference type="Pfam" id="PF06564">
    <property type="entry name" value="CBP_BcsQ"/>
    <property type="match status" value="1"/>
</dbReference>